<comment type="caution">
    <text evidence="1">The sequence shown here is derived from an EMBL/GenBank/DDBJ whole genome shotgun (WGS) entry which is preliminary data.</text>
</comment>
<name>R2P3M6_9ENTE</name>
<dbReference type="EMBL" id="ASWA01000004">
    <property type="protein sequence ID" value="EOT64318.1"/>
    <property type="molecule type" value="Genomic_DNA"/>
</dbReference>
<evidence type="ECO:0000313" key="1">
    <source>
        <dbReference type="EMBL" id="EOH77818.1"/>
    </source>
</evidence>
<reference evidence="2 4" key="2">
    <citation type="submission" date="2013-03" db="EMBL/GenBank/DDBJ databases">
        <title>The Genome Sequence of Enterococcus malodoratus ATCC_43197 (PacBio/Illumina hybrid assembly).</title>
        <authorList>
            <consortium name="The Broad Institute Genomics Platform"/>
            <consortium name="The Broad Institute Genome Sequencing Center for Infectious Disease"/>
            <person name="Earl A."/>
            <person name="Russ C."/>
            <person name="Gilmore M."/>
            <person name="Surin D."/>
            <person name="Walker B."/>
            <person name="Young S."/>
            <person name="Zeng Q."/>
            <person name="Gargeya S."/>
            <person name="Fitzgerald M."/>
            <person name="Haas B."/>
            <person name="Abouelleil A."/>
            <person name="Allen A.W."/>
            <person name="Alvarado L."/>
            <person name="Arachchi H.M."/>
            <person name="Berlin A.M."/>
            <person name="Chapman S.B."/>
            <person name="Gainer-Dewar J."/>
            <person name="Goldberg J."/>
            <person name="Griggs A."/>
            <person name="Gujja S."/>
            <person name="Hansen M."/>
            <person name="Howarth C."/>
            <person name="Imamovic A."/>
            <person name="Ireland A."/>
            <person name="Larimer J."/>
            <person name="McCowan C."/>
            <person name="Murphy C."/>
            <person name="Pearson M."/>
            <person name="Poon T.W."/>
            <person name="Priest M."/>
            <person name="Roberts A."/>
            <person name="Saif S."/>
            <person name="Shea T."/>
            <person name="Sisk P."/>
            <person name="Sykes S."/>
            <person name="Wortman J."/>
            <person name="Nusbaum C."/>
            <person name="Birren B."/>
        </authorList>
    </citation>
    <scope>NUCLEOTIDE SEQUENCE [LARGE SCALE GENOMIC DNA]</scope>
    <source>
        <strain evidence="2 4">ATCC 43197</strain>
    </source>
</reference>
<dbReference type="Proteomes" id="UP000014148">
    <property type="component" value="Unassembled WGS sequence"/>
</dbReference>
<dbReference type="STRING" id="71451.RV07_GL002536"/>
<proteinExistence type="predicted"/>
<dbReference type="GeneID" id="79785853"/>
<evidence type="ECO:0000313" key="2">
    <source>
        <dbReference type="EMBL" id="EOT64318.1"/>
    </source>
</evidence>
<gene>
    <name evidence="2" type="ORF">I585_03515</name>
    <name evidence="1" type="ORF">UAI_01905</name>
</gene>
<dbReference type="PATRIC" id="fig|1158601.3.peg.1873"/>
<dbReference type="eggNOG" id="ENOG5032MTB">
    <property type="taxonomic scope" value="Bacteria"/>
</dbReference>
<evidence type="ECO:0000313" key="3">
    <source>
        <dbReference type="Proteomes" id="UP000013783"/>
    </source>
</evidence>
<dbReference type="RefSeq" id="WP_010740741.1">
    <property type="nucleotide sequence ID" value="NZ_KB946250.1"/>
</dbReference>
<accession>R2P3M6</accession>
<evidence type="ECO:0000313" key="4">
    <source>
        <dbReference type="Proteomes" id="UP000014148"/>
    </source>
</evidence>
<dbReference type="AlphaFoldDB" id="R2P3M6"/>
<dbReference type="Proteomes" id="UP000013783">
    <property type="component" value="Unassembled WGS sequence"/>
</dbReference>
<reference evidence="1 3" key="1">
    <citation type="submission" date="2013-02" db="EMBL/GenBank/DDBJ databases">
        <title>The Genome Sequence of Enterococcus malodoratus ATCC_43197.</title>
        <authorList>
            <consortium name="The Broad Institute Genome Sequencing Platform"/>
            <consortium name="The Broad Institute Genome Sequencing Center for Infectious Disease"/>
            <person name="Earl A.M."/>
            <person name="Gilmore M.S."/>
            <person name="Lebreton F."/>
            <person name="Walker B."/>
            <person name="Young S.K."/>
            <person name="Zeng Q."/>
            <person name="Gargeya S."/>
            <person name="Fitzgerald M."/>
            <person name="Haas B."/>
            <person name="Abouelleil A."/>
            <person name="Alvarado L."/>
            <person name="Arachchi H.M."/>
            <person name="Berlin A.M."/>
            <person name="Chapman S.B."/>
            <person name="Dewar J."/>
            <person name="Goldberg J."/>
            <person name="Griggs A."/>
            <person name="Gujja S."/>
            <person name="Hansen M."/>
            <person name="Howarth C."/>
            <person name="Imamovic A."/>
            <person name="Larimer J."/>
            <person name="McCowan C."/>
            <person name="Murphy C."/>
            <person name="Neiman D."/>
            <person name="Pearson M."/>
            <person name="Priest M."/>
            <person name="Roberts A."/>
            <person name="Saif S."/>
            <person name="Shea T."/>
            <person name="Sisk P."/>
            <person name="Sykes S."/>
            <person name="Wortman J."/>
            <person name="Nusbaum C."/>
            <person name="Birren B."/>
        </authorList>
    </citation>
    <scope>NUCLEOTIDE SEQUENCE [LARGE SCALE GENOMIC DNA]</scope>
    <source>
        <strain evidence="1 3">ATCC 43197</strain>
    </source>
</reference>
<protein>
    <submittedName>
        <fullName evidence="1">Uncharacterized protein</fullName>
    </submittedName>
</protein>
<dbReference type="EMBL" id="AJAK01000014">
    <property type="protein sequence ID" value="EOH77818.1"/>
    <property type="molecule type" value="Genomic_DNA"/>
</dbReference>
<organism evidence="1 3">
    <name type="scientific">Enterococcus malodoratus ATCC 43197</name>
    <dbReference type="NCBI Taxonomy" id="1158601"/>
    <lineage>
        <taxon>Bacteria</taxon>
        <taxon>Bacillati</taxon>
        <taxon>Bacillota</taxon>
        <taxon>Bacilli</taxon>
        <taxon>Lactobacillales</taxon>
        <taxon>Enterococcaceae</taxon>
        <taxon>Enterococcus</taxon>
    </lineage>
</organism>
<sequence>MSTRIDTKRTELSLLKKELKTFERLNYANVPIALEAKRVEQRIQKLTKEIEALQ</sequence>
<keyword evidence="4" id="KW-1185">Reference proteome</keyword>